<name>M1DCK8_SOLTU</name>
<protein>
    <submittedName>
        <fullName evidence="1">Uncharacterized protein</fullName>
    </submittedName>
</protein>
<accession>M1DCK8</accession>
<evidence type="ECO:0000313" key="1">
    <source>
        <dbReference type="EnsemblPlants" id="PGSC0003DMT400086830"/>
    </source>
</evidence>
<proteinExistence type="predicted"/>
<evidence type="ECO:0000313" key="2">
    <source>
        <dbReference type="Proteomes" id="UP000011115"/>
    </source>
</evidence>
<dbReference type="HOGENOM" id="CLU_1104317_0_0_1"/>
<reference evidence="1" key="2">
    <citation type="submission" date="2015-06" db="UniProtKB">
        <authorList>
            <consortium name="EnsemblPlants"/>
        </authorList>
    </citation>
    <scope>IDENTIFICATION</scope>
    <source>
        <strain evidence="1">DM1-3 516 R44</strain>
    </source>
</reference>
<dbReference type="EnsemblPlants" id="PGSC0003DMT400086830">
    <property type="protein sequence ID" value="PGSC0003DMT400086830"/>
    <property type="gene ID" value="PGSC0003DMG400036401"/>
</dbReference>
<reference evidence="2" key="1">
    <citation type="journal article" date="2011" name="Nature">
        <title>Genome sequence and analysis of the tuber crop potato.</title>
        <authorList>
            <consortium name="The Potato Genome Sequencing Consortium"/>
        </authorList>
    </citation>
    <scope>NUCLEOTIDE SEQUENCE [LARGE SCALE GENOMIC DNA]</scope>
    <source>
        <strain evidence="2">cv. DM1-3 516 R44</strain>
    </source>
</reference>
<dbReference type="PaxDb" id="4113-PGSC0003DMT400086830"/>
<keyword evidence="2" id="KW-1185">Reference proteome</keyword>
<dbReference type="Gramene" id="PGSC0003DMT400086830">
    <property type="protein sequence ID" value="PGSC0003DMT400086830"/>
    <property type="gene ID" value="PGSC0003DMG400036401"/>
</dbReference>
<sequence length="252" mass="27207">MRVLGREGGCVDAHYFNGCMGSLPVKGWAVTAPFGELENTSATHQSPLARVPNITNCPRSYKGENCSLGNLKTIGASPSGLGDGSQTPKVPVASQPRQGVEFLTEPIGRIAEPLGKPDLARPFRVTFGPSIVLEVLEEHSNLQVRYLQKTKSLIQKGKKKKALKGKSRLGSPIPLSASPFGQLGRRVGPHFGEDTGNFSELSPGRRNFGELSPGELRVSLSVCRVWRVNLQVGELNFTLGEENSAFGDRKLM</sequence>
<dbReference type="AlphaFoldDB" id="M1DCK8"/>
<dbReference type="InParanoid" id="M1DCK8"/>
<organism evidence="1 2">
    <name type="scientific">Solanum tuberosum</name>
    <name type="common">Potato</name>
    <dbReference type="NCBI Taxonomy" id="4113"/>
    <lineage>
        <taxon>Eukaryota</taxon>
        <taxon>Viridiplantae</taxon>
        <taxon>Streptophyta</taxon>
        <taxon>Embryophyta</taxon>
        <taxon>Tracheophyta</taxon>
        <taxon>Spermatophyta</taxon>
        <taxon>Magnoliopsida</taxon>
        <taxon>eudicotyledons</taxon>
        <taxon>Gunneridae</taxon>
        <taxon>Pentapetalae</taxon>
        <taxon>asterids</taxon>
        <taxon>lamiids</taxon>
        <taxon>Solanales</taxon>
        <taxon>Solanaceae</taxon>
        <taxon>Solanoideae</taxon>
        <taxon>Solaneae</taxon>
        <taxon>Solanum</taxon>
    </lineage>
</organism>
<dbReference type="Proteomes" id="UP000011115">
    <property type="component" value="Unassembled WGS sequence"/>
</dbReference>